<keyword evidence="1" id="KW-0732">Signal</keyword>
<dbReference type="PANTHER" id="PTHR33835">
    <property type="entry name" value="YALI0C07656P"/>
    <property type="match status" value="1"/>
</dbReference>
<accession>A0AB34J1D2</accession>
<dbReference type="EMBL" id="JBGBPQ010000015">
    <property type="protein sequence ID" value="KAL1510381.1"/>
    <property type="molecule type" value="Genomic_DNA"/>
</dbReference>
<dbReference type="Proteomes" id="UP001515480">
    <property type="component" value="Unassembled WGS sequence"/>
</dbReference>
<evidence type="ECO:0000313" key="2">
    <source>
        <dbReference type="EMBL" id="KAL1510381.1"/>
    </source>
</evidence>
<name>A0AB34J1D2_PRYPA</name>
<dbReference type="PANTHER" id="PTHR33835:SF2">
    <property type="entry name" value="LYSINE-TRNA LIGASE"/>
    <property type="match status" value="1"/>
</dbReference>
<proteinExistence type="predicted"/>
<gene>
    <name evidence="2" type="ORF">AB1Y20_006692</name>
</gene>
<dbReference type="AlphaFoldDB" id="A0AB34J1D2"/>
<sequence length="530" mass="57669">MSLALLLLSPQFAAIAYHTSARVAARNAHRATALASVGPRATPWPSSYEHTARVSSVHESPSWSEHRSFSHTLCTILLAFVVSLPSCISPSDMAHAAQPQAVIGKATTMSTAVPAEEARLPSTSVSAAASVDSASKPTSRRYINLTGFPFPLGPFLERKTVETVLVPNKVYSFEQEQQLSGITANVRSTVFRMRDNTLLVYNPVAPTEEFLSQLAALHGDGVSHILLGSTAYEHKIFVGPFARKFPSAKVWAVPDQWSFPLDLPAPLLGINTKGSGGGELIDTTATSAAYAKAPDLTAEFEVKLLRPAKRLGFRYAANEAALFHKDTKTLALTDALVYVPASSPEIYDRANLLAVGDNARNSNSLGNIILKGAGAVNWRGTASREVEALFSASDSAAREPAESQLQRGWERNTLLSLYFGPSPTSLIDPTTSFNMIREKWIVAPVTDSLIYRSERVKPELARWVEDVARWDFKTIAPAHFAAGPGTADDLRNAFSPTLKPEPRETRAPYNENDVRLLDDLATLLRKRHII</sequence>
<feature type="signal peptide" evidence="1">
    <location>
        <begin position="1"/>
        <end position="16"/>
    </location>
</feature>
<dbReference type="Pfam" id="PF14234">
    <property type="entry name" value="DUF4336"/>
    <property type="match status" value="2"/>
</dbReference>
<protein>
    <submittedName>
        <fullName evidence="2">Uncharacterized protein</fullName>
    </submittedName>
</protein>
<feature type="chain" id="PRO_5044341597" evidence="1">
    <location>
        <begin position="17"/>
        <end position="530"/>
    </location>
</feature>
<keyword evidence="3" id="KW-1185">Reference proteome</keyword>
<evidence type="ECO:0000256" key="1">
    <source>
        <dbReference type="SAM" id="SignalP"/>
    </source>
</evidence>
<comment type="caution">
    <text evidence="2">The sequence shown here is derived from an EMBL/GenBank/DDBJ whole genome shotgun (WGS) entry which is preliminary data.</text>
</comment>
<organism evidence="2 3">
    <name type="scientific">Prymnesium parvum</name>
    <name type="common">Toxic golden alga</name>
    <dbReference type="NCBI Taxonomy" id="97485"/>
    <lineage>
        <taxon>Eukaryota</taxon>
        <taxon>Haptista</taxon>
        <taxon>Haptophyta</taxon>
        <taxon>Prymnesiophyceae</taxon>
        <taxon>Prymnesiales</taxon>
        <taxon>Prymnesiaceae</taxon>
        <taxon>Prymnesium</taxon>
    </lineage>
</organism>
<reference evidence="2 3" key="1">
    <citation type="journal article" date="2024" name="Science">
        <title>Giant polyketide synthase enzymes in the biosynthesis of giant marine polyether toxins.</title>
        <authorList>
            <person name="Fallon T.R."/>
            <person name="Shende V.V."/>
            <person name="Wierzbicki I.H."/>
            <person name="Pendleton A.L."/>
            <person name="Watervoot N.F."/>
            <person name="Auber R.P."/>
            <person name="Gonzalez D.J."/>
            <person name="Wisecaver J.H."/>
            <person name="Moore B.S."/>
        </authorList>
    </citation>
    <scope>NUCLEOTIDE SEQUENCE [LARGE SCALE GENOMIC DNA]</scope>
    <source>
        <strain evidence="2 3">12B1</strain>
    </source>
</reference>
<evidence type="ECO:0000313" key="3">
    <source>
        <dbReference type="Proteomes" id="UP001515480"/>
    </source>
</evidence>
<dbReference type="InterPro" id="IPR025638">
    <property type="entry name" value="DUF4336"/>
</dbReference>